<organism evidence="1 2">
    <name type="scientific">Scutellospora calospora</name>
    <dbReference type="NCBI Taxonomy" id="85575"/>
    <lineage>
        <taxon>Eukaryota</taxon>
        <taxon>Fungi</taxon>
        <taxon>Fungi incertae sedis</taxon>
        <taxon>Mucoromycota</taxon>
        <taxon>Glomeromycotina</taxon>
        <taxon>Glomeromycetes</taxon>
        <taxon>Diversisporales</taxon>
        <taxon>Gigasporaceae</taxon>
        <taxon>Scutellospora</taxon>
    </lineage>
</organism>
<evidence type="ECO:0000313" key="2">
    <source>
        <dbReference type="Proteomes" id="UP000789860"/>
    </source>
</evidence>
<keyword evidence="2" id="KW-1185">Reference proteome</keyword>
<dbReference type="EMBL" id="CAJVPM010008877">
    <property type="protein sequence ID" value="CAG8559133.1"/>
    <property type="molecule type" value="Genomic_DNA"/>
</dbReference>
<dbReference type="Proteomes" id="UP000789860">
    <property type="component" value="Unassembled WGS sequence"/>
</dbReference>
<proteinExistence type="predicted"/>
<name>A0ACA9LY73_9GLOM</name>
<feature type="non-terminal residue" evidence="1">
    <location>
        <position position="442"/>
    </location>
</feature>
<protein>
    <submittedName>
        <fullName evidence="1">8994_t:CDS:1</fullName>
    </submittedName>
</protein>
<reference evidence="1" key="1">
    <citation type="submission" date="2021-06" db="EMBL/GenBank/DDBJ databases">
        <authorList>
            <person name="Kallberg Y."/>
            <person name="Tangrot J."/>
            <person name="Rosling A."/>
        </authorList>
    </citation>
    <scope>NUCLEOTIDE SEQUENCE</scope>
    <source>
        <strain evidence="1">AU212A</strain>
    </source>
</reference>
<accession>A0ACA9LY73</accession>
<comment type="caution">
    <text evidence="1">The sequence shown here is derived from an EMBL/GenBank/DDBJ whole genome shotgun (WGS) entry which is preliminary data.</text>
</comment>
<gene>
    <name evidence="1" type="ORF">SCALOS_LOCUS5449</name>
</gene>
<sequence length="442" mass="51336">MNAETKDSADKASKSLATAMDKIVQLESALTKARSETAMLQRRLAESSDEVIRTKGRLREKERTLDERTCALEDAEIKVGMMRDVMVERGILEDNTNQGTLASQYKEMELKEIQQKLQLAQDKLAKVESDYNTAMHYVQGTEKMLRRLKDELQKSKVDSLKLEKQLTVAQERNEELEEKLSEVKNQVSVRKGVQDSKLQEEYGQEMTEVQQKMKDLIVQIDRAREEKKMVDISYEALRKEFKTMQKDQNTLRQTNQSLKEQLAVSTNKVDQLKKENEHLNQQLADDLNKINDNIPNNIKIKQHEKWDEQRGVLERQIAQLHETNKKLERENVDFEQKLQESENKISLLLDQMETAVDSYRDIEVDIKSTSPRNSNIIDSMTDKLDDELDALNSRWGNMNDEGPEADDYINRNWNRFPNGTDNESRASSNLDEYEDMIAALEQ</sequence>
<evidence type="ECO:0000313" key="1">
    <source>
        <dbReference type="EMBL" id="CAG8559133.1"/>
    </source>
</evidence>